<evidence type="ECO:0000313" key="2">
    <source>
        <dbReference type="EMBL" id="RKK07374.1"/>
    </source>
</evidence>
<feature type="compositionally biased region" description="Low complexity" evidence="1">
    <location>
        <begin position="1"/>
        <end position="13"/>
    </location>
</feature>
<evidence type="ECO:0000313" key="3">
    <source>
        <dbReference type="Proteomes" id="UP000270866"/>
    </source>
</evidence>
<feature type="compositionally biased region" description="Polar residues" evidence="1">
    <location>
        <begin position="52"/>
        <end position="61"/>
    </location>
</feature>
<accession>A0A3L6MTE6</accession>
<dbReference type="Proteomes" id="UP000270866">
    <property type="component" value="Unassembled WGS sequence"/>
</dbReference>
<dbReference type="AlphaFoldDB" id="A0A3L6MTE6"/>
<feature type="region of interest" description="Disordered" evidence="1">
    <location>
        <begin position="1"/>
        <end position="87"/>
    </location>
</feature>
<comment type="caution">
    <text evidence="2">The sequence shown here is derived from an EMBL/GenBank/DDBJ whole genome shotgun (WGS) entry which is preliminary data.</text>
</comment>
<dbReference type="EMBL" id="MRCU01000016">
    <property type="protein sequence ID" value="RKK07374.1"/>
    <property type="molecule type" value="Genomic_DNA"/>
</dbReference>
<organism evidence="2 3">
    <name type="scientific">Fusarium oxysporum f. sp. cepae</name>
    <dbReference type="NCBI Taxonomy" id="396571"/>
    <lineage>
        <taxon>Eukaryota</taxon>
        <taxon>Fungi</taxon>
        <taxon>Dikarya</taxon>
        <taxon>Ascomycota</taxon>
        <taxon>Pezizomycotina</taxon>
        <taxon>Sordariomycetes</taxon>
        <taxon>Hypocreomycetidae</taxon>
        <taxon>Hypocreales</taxon>
        <taxon>Nectriaceae</taxon>
        <taxon>Fusarium</taxon>
        <taxon>Fusarium oxysporum species complex</taxon>
    </lineage>
</organism>
<feature type="compositionally biased region" description="Basic and acidic residues" evidence="1">
    <location>
        <begin position="62"/>
        <end position="80"/>
    </location>
</feature>
<reference evidence="2 3" key="1">
    <citation type="journal article" date="2018" name="Sci. Rep.">
        <title>Characterisation of pathogen-specific regions and novel effector candidates in Fusarium oxysporum f. sp. cepae.</title>
        <authorList>
            <person name="Armitage A.D."/>
            <person name="Taylor A."/>
            <person name="Sobczyk M.K."/>
            <person name="Baxter L."/>
            <person name="Greenfield B.P."/>
            <person name="Bates H.J."/>
            <person name="Wilson F."/>
            <person name="Jackson A.C."/>
            <person name="Ott S."/>
            <person name="Harrison R.J."/>
            <person name="Clarkson J.P."/>
        </authorList>
    </citation>
    <scope>NUCLEOTIDE SEQUENCE [LARGE SCALE GENOMIC DNA]</scope>
    <source>
        <strain evidence="2 3">FoC_Fus2</strain>
    </source>
</reference>
<sequence length="87" mass="9659">MSQSESPYSSESNSRLRTRRPSPSNQSCPRKRQRQIRPVRFGPPLLPDRPQSAISTATSIDATKHPEAKESVGDGSERRGGSFLYNS</sequence>
<name>A0A3L6MTE6_FUSOX</name>
<evidence type="ECO:0000256" key="1">
    <source>
        <dbReference type="SAM" id="MobiDB-lite"/>
    </source>
</evidence>
<protein>
    <submittedName>
        <fullName evidence="2">Uncharacterized protein</fullName>
    </submittedName>
</protein>
<proteinExistence type="predicted"/>
<gene>
    <name evidence="2" type="ORF">BFJ65_g17578</name>
</gene>